<dbReference type="KEGG" id="ebm:SG0102_18910"/>
<name>A0A3G9J6Z8_9FIRM</name>
<dbReference type="AlphaFoldDB" id="A0A3G9J6Z8"/>
<feature type="chain" id="PRO_5017961305" description="BIG2 domain-containing protein" evidence="1">
    <location>
        <begin position="23"/>
        <end position="179"/>
    </location>
</feature>
<keyword evidence="1" id="KW-0732">Signal</keyword>
<feature type="signal peptide" evidence="1">
    <location>
        <begin position="1"/>
        <end position="22"/>
    </location>
</feature>
<proteinExistence type="predicted"/>
<evidence type="ECO:0008006" key="4">
    <source>
        <dbReference type="Google" id="ProtNLM"/>
    </source>
</evidence>
<organism evidence="2 3">
    <name type="scientific">Intestinibaculum porci</name>
    <dbReference type="NCBI Taxonomy" id="2487118"/>
    <lineage>
        <taxon>Bacteria</taxon>
        <taxon>Bacillati</taxon>
        <taxon>Bacillota</taxon>
        <taxon>Erysipelotrichia</taxon>
        <taxon>Erysipelotrichales</taxon>
        <taxon>Erysipelotrichaceae</taxon>
        <taxon>Intestinibaculum</taxon>
    </lineage>
</organism>
<accession>A0A3G9J6Z8</accession>
<reference evidence="2 3" key="1">
    <citation type="submission" date="2018-11" db="EMBL/GenBank/DDBJ databases">
        <title>Novel Erysipelotrichaceae bacterium isolated from small intestine of a swine.</title>
        <authorList>
            <person name="Kim J.S."/>
            <person name="Choe H."/>
            <person name="Lee Y.R."/>
            <person name="Kim K.M."/>
            <person name="Park D.S."/>
        </authorList>
    </citation>
    <scope>NUCLEOTIDE SEQUENCE [LARGE SCALE GENOMIC DNA]</scope>
    <source>
        <strain evidence="2 3">SG0102</strain>
    </source>
</reference>
<keyword evidence="3" id="KW-1185">Reference proteome</keyword>
<gene>
    <name evidence="2" type="ORF">SG0102_18910</name>
</gene>
<dbReference type="InParanoid" id="A0A3G9J6Z8"/>
<evidence type="ECO:0000313" key="2">
    <source>
        <dbReference type="EMBL" id="BBH26957.1"/>
    </source>
</evidence>
<dbReference type="SUPFAM" id="SSF49373">
    <property type="entry name" value="Invasin/intimin cell-adhesion fragments"/>
    <property type="match status" value="1"/>
</dbReference>
<evidence type="ECO:0000313" key="3">
    <source>
        <dbReference type="Proteomes" id="UP000268059"/>
    </source>
</evidence>
<sequence length="179" mass="20201">MKRLLSCLLSLILVCSISTVSAHKLKRYPTYHVHMVVGENMLAAGKQYVKKMHFTNTNSRIISIDRGMFYAVHPGKAVITARDHTHLFTWKINVSKIIACKSITFKKKYHTIKVGQTKYLPVTFHPGNTTYQALTYKASNKHIQILSHGSIKAISPGITFITAYSTNHKKAVCQITIKK</sequence>
<evidence type="ECO:0000256" key="1">
    <source>
        <dbReference type="SAM" id="SignalP"/>
    </source>
</evidence>
<dbReference type="InterPro" id="IPR008964">
    <property type="entry name" value="Invasin/intimin_cell_adhesion"/>
</dbReference>
<dbReference type="Proteomes" id="UP000268059">
    <property type="component" value="Chromosome"/>
</dbReference>
<dbReference type="Gene3D" id="2.60.40.1080">
    <property type="match status" value="1"/>
</dbReference>
<dbReference type="RefSeq" id="WP_125119736.1">
    <property type="nucleotide sequence ID" value="NZ_AP019309.1"/>
</dbReference>
<protein>
    <recommendedName>
        <fullName evidence="4">BIG2 domain-containing protein</fullName>
    </recommendedName>
</protein>
<dbReference type="OrthoDB" id="5846020at2"/>
<dbReference type="EMBL" id="AP019309">
    <property type="protein sequence ID" value="BBH26957.1"/>
    <property type="molecule type" value="Genomic_DNA"/>
</dbReference>